<keyword evidence="5" id="KW-0067">ATP-binding</keyword>
<evidence type="ECO:0000256" key="1">
    <source>
        <dbReference type="ARBA" id="ARBA00004141"/>
    </source>
</evidence>
<dbReference type="GO" id="GO:0005524">
    <property type="term" value="F:ATP binding"/>
    <property type="evidence" value="ECO:0007669"/>
    <property type="project" value="UniProtKB-KW"/>
</dbReference>
<keyword evidence="11" id="KW-1185">Reference proteome</keyword>
<dbReference type="Pfam" id="PF00664">
    <property type="entry name" value="ABC_membrane"/>
    <property type="match status" value="1"/>
</dbReference>
<dbReference type="Gene3D" id="3.40.50.300">
    <property type="entry name" value="P-loop containing nucleotide triphosphate hydrolases"/>
    <property type="match status" value="1"/>
</dbReference>
<keyword evidence="4" id="KW-0547">Nucleotide-binding</keyword>
<comment type="subcellular location">
    <subcellularLocation>
        <location evidence="1">Membrane</location>
        <topology evidence="1">Multi-pass membrane protein</topology>
    </subcellularLocation>
</comment>
<gene>
    <name evidence="10" type="ORF">ILEXP_LOCUS6341</name>
</gene>
<dbReference type="InterPro" id="IPR044726">
    <property type="entry name" value="ABCC_6TM_D2"/>
</dbReference>
<dbReference type="AlphaFoldDB" id="A0ABC8R8L0"/>
<evidence type="ECO:0000259" key="9">
    <source>
        <dbReference type="PROSITE" id="PS50929"/>
    </source>
</evidence>
<dbReference type="GO" id="GO:0016020">
    <property type="term" value="C:membrane"/>
    <property type="evidence" value="ECO:0007669"/>
    <property type="project" value="UniProtKB-SubCell"/>
</dbReference>
<evidence type="ECO:0000256" key="4">
    <source>
        <dbReference type="ARBA" id="ARBA00022741"/>
    </source>
</evidence>
<feature type="transmembrane region" description="Helical" evidence="8">
    <location>
        <begin position="109"/>
        <end position="127"/>
    </location>
</feature>
<dbReference type="Gene3D" id="1.20.1560.10">
    <property type="entry name" value="ABC transporter type 1, transmembrane domain"/>
    <property type="match status" value="1"/>
</dbReference>
<evidence type="ECO:0000256" key="2">
    <source>
        <dbReference type="ARBA" id="ARBA00022448"/>
    </source>
</evidence>
<evidence type="ECO:0000313" key="10">
    <source>
        <dbReference type="EMBL" id="CAK9138988.1"/>
    </source>
</evidence>
<keyword evidence="3 8" id="KW-0812">Transmembrane</keyword>
<dbReference type="SUPFAM" id="SSF90123">
    <property type="entry name" value="ABC transporter transmembrane region"/>
    <property type="match status" value="1"/>
</dbReference>
<dbReference type="SUPFAM" id="SSF52540">
    <property type="entry name" value="P-loop containing nucleoside triphosphate hydrolases"/>
    <property type="match status" value="1"/>
</dbReference>
<sequence length="208" mass="23507">MTGYYLATSRELTRLSSITKAPVIHHFSETISGVMTIRCFKKQNKFSQENVDRVNENLQMDFHYNASNEWLGFRLEMLGAAFLCTSTLFMIVLPSSIVRPEYVGLSLSYGLGLNSSLFWTIYVTCILENRMVSVERIKQFIRIPSEVEWKLTGSLPSPNWPNRGDIDIKDLQVRYRPNTPLVLKGINLSIHGGEKIGVVGRTGSGSQL</sequence>
<dbReference type="InterPro" id="IPR050173">
    <property type="entry name" value="ABC_transporter_C-like"/>
</dbReference>
<comment type="caution">
    <text evidence="10">The sequence shown here is derived from an EMBL/GenBank/DDBJ whole genome shotgun (WGS) entry which is preliminary data.</text>
</comment>
<dbReference type="EMBL" id="CAUOFW020000925">
    <property type="protein sequence ID" value="CAK9138988.1"/>
    <property type="molecule type" value="Genomic_DNA"/>
</dbReference>
<evidence type="ECO:0000256" key="5">
    <source>
        <dbReference type="ARBA" id="ARBA00022840"/>
    </source>
</evidence>
<dbReference type="InterPro" id="IPR027417">
    <property type="entry name" value="P-loop_NTPase"/>
</dbReference>
<keyword evidence="2" id="KW-0813">Transport</keyword>
<dbReference type="InterPro" id="IPR011527">
    <property type="entry name" value="ABC1_TM_dom"/>
</dbReference>
<organism evidence="10 11">
    <name type="scientific">Ilex paraguariensis</name>
    <name type="common">yerba mate</name>
    <dbReference type="NCBI Taxonomy" id="185542"/>
    <lineage>
        <taxon>Eukaryota</taxon>
        <taxon>Viridiplantae</taxon>
        <taxon>Streptophyta</taxon>
        <taxon>Embryophyta</taxon>
        <taxon>Tracheophyta</taxon>
        <taxon>Spermatophyta</taxon>
        <taxon>Magnoliopsida</taxon>
        <taxon>eudicotyledons</taxon>
        <taxon>Gunneridae</taxon>
        <taxon>Pentapetalae</taxon>
        <taxon>asterids</taxon>
        <taxon>campanulids</taxon>
        <taxon>Aquifoliales</taxon>
        <taxon>Aquifoliaceae</taxon>
        <taxon>Ilex</taxon>
    </lineage>
</organism>
<evidence type="ECO:0000256" key="6">
    <source>
        <dbReference type="ARBA" id="ARBA00022989"/>
    </source>
</evidence>
<feature type="domain" description="ABC transmembrane type-1" evidence="9">
    <location>
        <begin position="1"/>
        <end position="129"/>
    </location>
</feature>
<feature type="transmembrane region" description="Helical" evidence="8">
    <location>
        <begin position="77"/>
        <end position="97"/>
    </location>
</feature>
<dbReference type="Proteomes" id="UP001642360">
    <property type="component" value="Unassembled WGS sequence"/>
</dbReference>
<dbReference type="PANTHER" id="PTHR24223:SF362">
    <property type="entry name" value="ABC TRANSPORTER C FAMILY MEMBER 4"/>
    <property type="match status" value="1"/>
</dbReference>
<proteinExistence type="predicted"/>
<dbReference type="PROSITE" id="PS50929">
    <property type="entry name" value="ABC_TM1F"/>
    <property type="match status" value="1"/>
</dbReference>
<protein>
    <recommendedName>
        <fullName evidence="9">ABC transmembrane type-1 domain-containing protein</fullName>
    </recommendedName>
</protein>
<reference evidence="10 11" key="1">
    <citation type="submission" date="2024-02" db="EMBL/GenBank/DDBJ databases">
        <authorList>
            <person name="Vignale AGUSTIN F."/>
            <person name="Sosa J E."/>
            <person name="Modenutti C."/>
        </authorList>
    </citation>
    <scope>NUCLEOTIDE SEQUENCE [LARGE SCALE GENOMIC DNA]</scope>
</reference>
<keyword evidence="7 8" id="KW-0472">Membrane</keyword>
<accession>A0ABC8R8L0</accession>
<evidence type="ECO:0000256" key="8">
    <source>
        <dbReference type="SAM" id="Phobius"/>
    </source>
</evidence>
<evidence type="ECO:0000256" key="3">
    <source>
        <dbReference type="ARBA" id="ARBA00022692"/>
    </source>
</evidence>
<evidence type="ECO:0000256" key="7">
    <source>
        <dbReference type="ARBA" id="ARBA00023136"/>
    </source>
</evidence>
<dbReference type="PANTHER" id="PTHR24223">
    <property type="entry name" value="ATP-BINDING CASSETTE SUB-FAMILY C"/>
    <property type="match status" value="1"/>
</dbReference>
<evidence type="ECO:0000313" key="11">
    <source>
        <dbReference type="Proteomes" id="UP001642360"/>
    </source>
</evidence>
<dbReference type="InterPro" id="IPR036640">
    <property type="entry name" value="ABC1_TM_sf"/>
</dbReference>
<name>A0ABC8R8L0_9AQUA</name>
<dbReference type="CDD" id="cd18580">
    <property type="entry name" value="ABC_6TM_ABCC_D2"/>
    <property type="match status" value="1"/>
</dbReference>
<keyword evidence="6 8" id="KW-1133">Transmembrane helix</keyword>